<evidence type="ECO:0008006" key="2">
    <source>
        <dbReference type="Google" id="ProtNLM"/>
    </source>
</evidence>
<sequence>MRAVVDVDAGGVDAQLGGCRRFIGVRDPGEFLDLAFAGELVEALAVARFTFLERGGDMHFDEGAVGLDHLAHGATGRGIGRDRGADRDAAVLGDLGGDIADALDVDVAVLFREAELRGQVLAHHVAVEQRHRAAAHFHQLDHQRVGDRRLARAGEAGEEHGEALLRARRRGPAQLGHHLGEGEPVRNLQPFAQAAAQFRARDVEDGDLVLVGDLVGRLVLGALLHIDHLLEVDHLAADLRLVLGEQLLRVIGAVEILAGAVLARAGMVAADDHVGAAVVAADDAVPDRLARAGHAHRQVQQAERGGRLRVLVEHRLVAAHAGEVVDIAGLGEADHRVDQQVRLGFLRGAEGQLLVRAVQRVAGLEGDDLAPAELAEIGAQFVRRVATGLEIVMHRRLDAGDRAAEIDRARGVVQVVHRRMGEVVGAEDLGGLVGLVRHPFVGDRQDREDHTFLIAQRDVGAGLDALGEFLADVEGDRHRPERPVGEVHVLDDAVVILFAQEALERVETAVHQQLEVTDLPRRQVPRNEVAGLDLQLLRGFMGNVELRDRGEIGEGHYWTCLIDVKCRKNTDGILRGP</sequence>
<evidence type="ECO:0000313" key="1">
    <source>
        <dbReference type="EMBL" id="MPL71146.1"/>
    </source>
</evidence>
<dbReference type="EMBL" id="VSSQ01000057">
    <property type="protein sequence ID" value="MPL71146.1"/>
    <property type="molecule type" value="Genomic_DNA"/>
</dbReference>
<dbReference type="AlphaFoldDB" id="A0A644TVY1"/>
<protein>
    <recommendedName>
        <fullName evidence="2">NAD-specific glutamate dehydrogenase</fullName>
    </recommendedName>
</protein>
<organism evidence="1">
    <name type="scientific">bioreactor metagenome</name>
    <dbReference type="NCBI Taxonomy" id="1076179"/>
    <lineage>
        <taxon>unclassified sequences</taxon>
        <taxon>metagenomes</taxon>
        <taxon>ecological metagenomes</taxon>
    </lineage>
</organism>
<proteinExistence type="predicted"/>
<reference evidence="1" key="1">
    <citation type="submission" date="2019-08" db="EMBL/GenBank/DDBJ databases">
        <authorList>
            <person name="Kucharzyk K."/>
            <person name="Murdoch R.W."/>
            <person name="Higgins S."/>
            <person name="Loffler F."/>
        </authorList>
    </citation>
    <scope>NUCLEOTIDE SEQUENCE</scope>
</reference>
<comment type="caution">
    <text evidence="1">The sequence shown here is derived from an EMBL/GenBank/DDBJ whole genome shotgun (WGS) entry which is preliminary data.</text>
</comment>
<name>A0A644TVY1_9ZZZZ</name>
<accession>A0A644TVY1</accession>
<gene>
    <name evidence="1" type="ORF">SDC9_16917</name>
</gene>